<dbReference type="AlphaFoldDB" id="A0A5C3PMW5"/>
<sequence length="241" mass="26356">MFSPTSVSSRVATDDVPPHIKAYVDRALSRAMRDPVGRRDFALLADGARVVRALTGAVSAGRFYEAQTHSVPPPNVTLVDDLHVGNCWSMAAPTGQLGIRLSERIYPTHVTVDHIPVEIAADIGRAPRMMVLWGAIDGSVNIARLGNFTQTHNDAITRTHGRSRPHETAGCTFIPIASFEYDVRSHSHIQTFPVLSHVVDLEMYFGVVVLEVVSNWGSETTCLYRARVHGQGVSQLHNGLV</sequence>
<gene>
    <name evidence="6" type="ORF">K466DRAFT_486353</name>
</gene>
<evidence type="ECO:0000256" key="1">
    <source>
        <dbReference type="ARBA" id="ARBA00004370"/>
    </source>
</evidence>
<reference evidence="6 7" key="1">
    <citation type="journal article" date="2019" name="Nat. Ecol. Evol.">
        <title>Megaphylogeny resolves global patterns of mushroom evolution.</title>
        <authorList>
            <person name="Varga T."/>
            <person name="Krizsan K."/>
            <person name="Foldi C."/>
            <person name="Dima B."/>
            <person name="Sanchez-Garcia M."/>
            <person name="Sanchez-Ramirez S."/>
            <person name="Szollosi G.J."/>
            <person name="Szarkandi J.G."/>
            <person name="Papp V."/>
            <person name="Albert L."/>
            <person name="Andreopoulos W."/>
            <person name="Angelini C."/>
            <person name="Antonin V."/>
            <person name="Barry K.W."/>
            <person name="Bougher N.L."/>
            <person name="Buchanan P."/>
            <person name="Buyck B."/>
            <person name="Bense V."/>
            <person name="Catcheside P."/>
            <person name="Chovatia M."/>
            <person name="Cooper J."/>
            <person name="Damon W."/>
            <person name="Desjardin D."/>
            <person name="Finy P."/>
            <person name="Geml J."/>
            <person name="Haridas S."/>
            <person name="Hughes K."/>
            <person name="Justo A."/>
            <person name="Karasinski D."/>
            <person name="Kautmanova I."/>
            <person name="Kiss B."/>
            <person name="Kocsube S."/>
            <person name="Kotiranta H."/>
            <person name="LaButti K.M."/>
            <person name="Lechner B.E."/>
            <person name="Liimatainen K."/>
            <person name="Lipzen A."/>
            <person name="Lukacs Z."/>
            <person name="Mihaltcheva S."/>
            <person name="Morgado L.N."/>
            <person name="Niskanen T."/>
            <person name="Noordeloos M.E."/>
            <person name="Ohm R.A."/>
            <person name="Ortiz-Santana B."/>
            <person name="Ovrebo C."/>
            <person name="Racz N."/>
            <person name="Riley R."/>
            <person name="Savchenko A."/>
            <person name="Shiryaev A."/>
            <person name="Soop K."/>
            <person name="Spirin V."/>
            <person name="Szebenyi C."/>
            <person name="Tomsovsky M."/>
            <person name="Tulloss R.E."/>
            <person name="Uehling J."/>
            <person name="Grigoriev I.V."/>
            <person name="Vagvolgyi C."/>
            <person name="Papp T."/>
            <person name="Martin F.M."/>
            <person name="Miettinen O."/>
            <person name="Hibbett D.S."/>
            <person name="Nagy L.G."/>
        </authorList>
    </citation>
    <scope>NUCLEOTIDE SEQUENCE [LARGE SCALE GENOMIC DNA]</scope>
    <source>
        <strain evidence="6 7">HHB13444</strain>
    </source>
</reference>
<name>A0A5C3PMW5_9APHY</name>
<dbReference type="EMBL" id="ML211069">
    <property type="protein sequence ID" value="TFK89648.1"/>
    <property type="molecule type" value="Genomic_DNA"/>
</dbReference>
<evidence type="ECO:0000256" key="4">
    <source>
        <dbReference type="ARBA" id="ARBA00023136"/>
    </source>
</evidence>
<evidence type="ECO:0000259" key="5">
    <source>
        <dbReference type="PROSITE" id="PS51469"/>
    </source>
</evidence>
<proteinExistence type="predicted"/>
<protein>
    <recommendedName>
        <fullName evidence="5">SUN domain-containing protein</fullName>
    </recommendedName>
</protein>
<dbReference type="InParanoid" id="A0A5C3PMW5"/>
<dbReference type="PANTHER" id="PTHR12911">
    <property type="entry name" value="SAD1/UNC-84-LIKE PROTEIN-RELATED"/>
    <property type="match status" value="1"/>
</dbReference>
<dbReference type="Proteomes" id="UP000308197">
    <property type="component" value="Unassembled WGS sequence"/>
</dbReference>
<evidence type="ECO:0000313" key="7">
    <source>
        <dbReference type="Proteomes" id="UP000308197"/>
    </source>
</evidence>
<keyword evidence="2" id="KW-0812">Transmembrane</keyword>
<accession>A0A5C3PMW5</accession>
<keyword evidence="4" id="KW-0472">Membrane</keyword>
<feature type="domain" description="SUN" evidence="5">
    <location>
        <begin position="20"/>
        <end position="233"/>
    </location>
</feature>
<comment type="subcellular location">
    <subcellularLocation>
        <location evidence="1">Membrane</location>
    </subcellularLocation>
</comment>
<organism evidence="6 7">
    <name type="scientific">Polyporus arcularius HHB13444</name>
    <dbReference type="NCBI Taxonomy" id="1314778"/>
    <lineage>
        <taxon>Eukaryota</taxon>
        <taxon>Fungi</taxon>
        <taxon>Dikarya</taxon>
        <taxon>Basidiomycota</taxon>
        <taxon>Agaricomycotina</taxon>
        <taxon>Agaricomycetes</taxon>
        <taxon>Polyporales</taxon>
        <taxon>Polyporaceae</taxon>
        <taxon>Polyporus</taxon>
    </lineage>
</organism>
<dbReference type="STRING" id="1314778.A0A5C3PMW5"/>
<evidence type="ECO:0000256" key="2">
    <source>
        <dbReference type="ARBA" id="ARBA00022692"/>
    </source>
</evidence>
<dbReference type="InterPro" id="IPR045119">
    <property type="entry name" value="SUN1-5"/>
</dbReference>
<dbReference type="GO" id="GO:0034993">
    <property type="term" value="C:meiotic nuclear membrane microtubule tethering complex"/>
    <property type="evidence" value="ECO:0007669"/>
    <property type="project" value="TreeGrafter"/>
</dbReference>
<keyword evidence="3" id="KW-1133">Transmembrane helix</keyword>
<dbReference type="PANTHER" id="PTHR12911:SF8">
    <property type="entry name" value="KLAROID PROTEIN-RELATED"/>
    <property type="match status" value="1"/>
</dbReference>
<evidence type="ECO:0000313" key="6">
    <source>
        <dbReference type="EMBL" id="TFK89648.1"/>
    </source>
</evidence>
<dbReference type="PROSITE" id="PS51469">
    <property type="entry name" value="SUN"/>
    <property type="match status" value="1"/>
</dbReference>
<keyword evidence="7" id="KW-1185">Reference proteome</keyword>
<evidence type="ECO:0000256" key="3">
    <source>
        <dbReference type="ARBA" id="ARBA00022989"/>
    </source>
</evidence>
<dbReference type="Gene3D" id="2.60.120.260">
    <property type="entry name" value="Galactose-binding domain-like"/>
    <property type="match status" value="1"/>
</dbReference>
<dbReference type="GO" id="GO:0043495">
    <property type="term" value="F:protein-membrane adaptor activity"/>
    <property type="evidence" value="ECO:0007669"/>
    <property type="project" value="TreeGrafter"/>
</dbReference>
<dbReference type="InterPro" id="IPR012919">
    <property type="entry name" value="SUN_dom"/>
</dbReference>
<dbReference type="Pfam" id="PF07738">
    <property type="entry name" value="Sad1_UNC"/>
    <property type="match status" value="2"/>
</dbReference>